<feature type="domain" description="C2H2-type" evidence="12">
    <location>
        <begin position="430"/>
        <end position="457"/>
    </location>
</feature>
<feature type="domain" description="C2H2-type" evidence="12">
    <location>
        <begin position="486"/>
        <end position="509"/>
    </location>
</feature>
<dbReference type="InterPro" id="IPR013087">
    <property type="entry name" value="Znf_C2H2_type"/>
</dbReference>
<feature type="domain" description="C2H2-type" evidence="12">
    <location>
        <begin position="458"/>
        <end position="485"/>
    </location>
</feature>
<comment type="subcellular location">
    <subcellularLocation>
        <location evidence="1">Nucleus</location>
    </subcellularLocation>
</comment>
<dbReference type="RefSeq" id="XP_005179755.1">
    <property type="nucleotide sequence ID" value="XM_005179698.3"/>
</dbReference>
<evidence type="ECO:0000256" key="9">
    <source>
        <dbReference type="ARBA" id="ARBA00023242"/>
    </source>
</evidence>
<dbReference type="eggNOG" id="KOG1721">
    <property type="taxonomic scope" value="Eukaryota"/>
</dbReference>
<evidence type="ECO:0000256" key="6">
    <source>
        <dbReference type="ARBA" id="ARBA00023015"/>
    </source>
</evidence>
<evidence type="ECO:0000256" key="4">
    <source>
        <dbReference type="ARBA" id="ARBA00022771"/>
    </source>
</evidence>
<dbReference type="AlphaFoldDB" id="A0A1I8MFC9"/>
<dbReference type="GO" id="GO:0008270">
    <property type="term" value="F:zinc ion binding"/>
    <property type="evidence" value="ECO:0007669"/>
    <property type="project" value="UniProtKB-KW"/>
</dbReference>
<keyword evidence="14" id="KW-1185">Reference proteome</keyword>
<keyword evidence="4 10" id="KW-0863">Zinc-finger</keyword>
<feature type="domain" description="C2H2-type" evidence="12">
    <location>
        <begin position="402"/>
        <end position="429"/>
    </location>
</feature>
<dbReference type="EnsemblMetazoa" id="MDOA004333-RB">
    <property type="protein sequence ID" value="MDOA004333-PB"/>
    <property type="gene ID" value="MDOA004333"/>
</dbReference>
<dbReference type="VEuPathDB" id="VectorBase:MDOMA2_010228"/>
<feature type="region of interest" description="Disordered" evidence="11">
    <location>
        <begin position="519"/>
        <end position="542"/>
    </location>
</feature>
<proteinExistence type="predicted"/>
<protein>
    <submittedName>
        <fullName evidence="15">Chorion transcription factor Cf2 isoform X1</fullName>
    </submittedName>
</protein>
<feature type="compositionally biased region" description="Low complexity" evidence="11">
    <location>
        <begin position="212"/>
        <end position="257"/>
    </location>
</feature>
<dbReference type="VEuPathDB" id="VectorBase:MDOA004333"/>
<dbReference type="STRING" id="7370.A0A1I8MFC9"/>
<evidence type="ECO:0000256" key="5">
    <source>
        <dbReference type="ARBA" id="ARBA00022833"/>
    </source>
</evidence>
<evidence type="ECO:0000259" key="12">
    <source>
        <dbReference type="PROSITE" id="PS50157"/>
    </source>
</evidence>
<evidence type="ECO:0000256" key="3">
    <source>
        <dbReference type="ARBA" id="ARBA00022737"/>
    </source>
</evidence>
<keyword evidence="8" id="KW-0804">Transcription</keyword>
<evidence type="ECO:0000256" key="8">
    <source>
        <dbReference type="ARBA" id="ARBA00023163"/>
    </source>
</evidence>
<keyword evidence="5" id="KW-0862">Zinc</keyword>
<dbReference type="FunFam" id="3.30.160.60:FF:002716">
    <property type="entry name" value="Zinc finger protein 212"/>
    <property type="match status" value="1"/>
</dbReference>
<keyword evidence="9" id="KW-0539">Nucleus</keyword>
<keyword evidence="7" id="KW-0238">DNA-binding</keyword>
<evidence type="ECO:0000256" key="2">
    <source>
        <dbReference type="ARBA" id="ARBA00022723"/>
    </source>
</evidence>
<dbReference type="PROSITE" id="PS50157">
    <property type="entry name" value="ZINC_FINGER_C2H2_2"/>
    <property type="match status" value="7"/>
</dbReference>
<dbReference type="InterPro" id="IPR036236">
    <property type="entry name" value="Znf_C2H2_sf"/>
</dbReference>
<dbReference type="PANTHER" id="PTHR14196:SF12">
    <property type="entry name" value="ZINC FINGER PROTEIN 208-LIKE"/>
    <property type="match status" value="1"/>
</dbReference>
<feature type="compositionally biased region" description="Gly residues" evidence="11">
    <location>
        <begin position="519"/>
        <end position="541"/>
    </location>
</feature>
<name>A0A1I8MFC9_MUSDO</name>
<dbReference type="Gene3D" id="3.30.160.60">
    <property type="entry name" value="Classic Zinc Finger"/>
    <property type="match status" value="6"/>
</dbReference>
<reference evidence="13" key="1">
    <citation type="submission" date="2020-05" db="UniProtKB">
        <authorList>
            <consortium name="EnsemblMetazoa"/>
        </authorList>
    </citation>
    <scope>IDENTIFICATION</scope>
    <source>
        <strain evidence="13">Aabys</strain>
    </source>
</reference>
<sequence length="611" mass="66000">MLKSPSNAQEIRLPRPEQHNSRAQSPATMDALKTSFLPNLSMDPALVSNTHFCPMCGQQFENPQQTTEHMHLCHGGLSVVAGVGGGSILLAPHHVSMADSMKIDYPCHSCDEKFGTEQDLDDHHRLVHQAPAFLARCPACSFYGISPAALQGANEYKCIHCGSVCTASALAASQPGYGPQTPEHMPTMAPHDMNLSNHELFQRQYQEQVSILQQHQEQQEQQHLQQQQEELEQQQQHQEQQQQQQQLHQEQQQQQQHHQSHHHHQPDDSPHESVQLKVPPLTVKLNKGLNGTATVIHPHVIIKEEPLNGDGMEGSPTSVPVYTIQQNPGAATSVVVSSSHDHSAVLSNQASALTTTVIVGGVPKVRHKCPDCPKTFKTPGTLAMHRKVHTGEADLTPKERPYTCSYCGKSFTQSNTLKQHTRIHTGEKPFRCGYCGRAFTVKDYLNKHLTTHTGEKPFQCTYCEKSFSVKDYLTKHIRTHTGEKPYTCPYCEKRFTQRSALTVHTTKLHPLYERPNGVGSGGIGGGGGVERRGAAGGGGVGNSDMGSNSAGGGIGTSVGNLVAGGGGGGGAGIVTSAGGGDSSSCGGDAEADDGTNDGHILINRNPIRQVL</sequence>
<evidence type="ECO:0000313" key="13">
    <source>
        <dbReference type="EnsemblMetazoa" id="MDOA004333-PB"/>
    </source>
</evidence>
<dbReference type="InterPro" id="IPR050717">
    <property type="entry name" value="C2H2-ZF_Transcription_Reg"/>
</dbReference>
<feature type="domain" description="C2H2-type" evidence="12">
    <location>
        <begin position="105"/>
        <end position="128"/>
    </location>
</feature>
<feature type="domain" description="C2H2-type" evidence="12">
    <location>
        <begin position="367"/>
        <end position="394"/>
    </location>
</feature>
<keyword evidence="6" id="KW-0805">Transcription regulation</keyword>
<accession>A0A1I8MFC9</accession>
<keyword evidence="2" id="KW-0479">Metal-binding</keyword>
<dbReference type="SMART" id="SM00355">
    <property type="entry name" value="ZnF_C2H2"/>
    <property type="match status" value="7"/>
</dbReference>
<dbReference type="SUPFAM" id="SSF57667">
    <property type="entry name" value="beta-beta-alpha zinc fingers"/>
    <property type="match status" value="3"/>
</dbReference>
<feature type="region of interest" description="Disordered" evidence="11">
    <location>
        <begin position="1"/>
        <end position="27"/>
    </location>
</feature>
<dbReference type="PROSITE" id="PS00028">
    <property type="entry name" value="ZINC_FINGER_C2H2_1"/>
    <property type="match status" value="7"/>
</dbReference>
<feature type="domain" description="C2H2-type" evidence="12">
    <location>
        <begin position="51"/>
        <end position="79"/>
    </location>
</feature>
<dbReference type="PANTHER" id="PTHR14196">
    <property type="entry name" value="ODD-SKIPPED - RELATED"/>
    <property type="match status" value="1"/>
</dbReference>
<evidence type="ECO:0000256" key="1">
    <source>
        <dbReference type="ARBA" id="ARBA00004123"/>
    </source>
</evidence>
<organism evidence="13">
    <name type="scientific">Musca domestica</name>
    <name type="common">House fly</name>
    <dbReference type="NCBI Taxonomy" id="7370"/>
    <lineage>
        <taxon>Eukaryota</taxon>
        <taxon>Metazoa</taxon>
        <taxon>Ecdysozoa</taxon>
        <taxon>Arthropoda</taxon>
        <taxon>Hexapoda</taxon>
        <taxon>Insecta</taxon>
        <taxon>Pterygota</taxon>
        <taxon>Neoptera</taxon>
        <taxon>Endopterygota</taxon>
        <taxon>Diptera</taxon>
        <taxon>Brachycera</taxon>
        <taxon>Muscomorpha</taxon>
        <taxon>Muscoidea</taxon>
        <taxon>Muscidae</taxon>
        <taxon>Musca</taxon>
    </lineage>
</organism>
<evidence type="ECO:0000313" key="14">
    <source>
        <dbReference type="Proteomes" id="UP001652621"/>
    </source>
</evidence>
<dbReference type="GO" id="GO:0000981">
    <property type="term" value="F:DNA-binding transcription factor activity, RNA polymerase II-specific"/>
    <property type="evidence" value="ECO:0007669"/>
    <property type="project" value="TreeGrafter"/>
</dbReference>
<dbReference type="OrthoDB" id="6077919at2759"/>
<evidence type="ECO:0000313" key="15">
    <source>
        <dbReference type="RefSeq" id="XP_005179755.1"/>
    </source>
</evidence>
<dbReference type="KEGG" id="mde:101896055"/>
<dbReference type="Pfam" id="PF00096">
    <property type="entry name" value="zf-C2H2"/>
    <property type="match status" value="5"/>
</dbReference>
<dbReference type="FunFam" id="3.30.160.60:FF:002337">
    <property type="entry name" value="chorion transcription factor Cf2 isoform X3"/>
    <property type="match status" value="1"/>
</dbReference>
<dbReference type="Proteomes" id="UP001652621">
    <property type="component" value="Unplaced"/>
</dbReference>
<reference evidence="15" key="2">
    <citation type="submission" date="2025-04" db="UniProtKB">
        <authorList>
            <consortium name="RefSeq"/>
        </authorList>
    </citation>
    <scope>IDENTIFICATION</scope>
    <source>
        <strain evidence="15">Aabys</strain>
    </source>
</reference>
<dbReference type="FunFam" id="3.30.160.60:FF:001968">
    <property type="entry name" value="chorion transcription factor Cf2 isoform X3"/>
    <property type="match status" value="1"/>
</dbReference>
<gene>
    <name evidence="13" type="primary">101896055</name>
    <name evidence="15" type="synonym">LOC101896055</name>
</gene>
<evidence type="ECO:0000256" key="11">
    <source>
        <dbReference type="SAM" id="MobiDB-lite"/>
    </source>
</evidence>
<dbReference type="GO" id="GO:0000977">
    <property type="term" value="F:RNA polymerase II transcription regulatory region sequence-specific DNA binding"/>
    <property type="evidence" value="ECO:0007669"/>
    <property type="project" value="TreeGrafter"/>
</dbReference>
<dbReference type="FunFam" id="3.30.160.60:FF:000110">
    <property type="entry name" value="Zinc finger protein-like"/>
    <property type="match status" value="2"/>
</dbReference>
<evidence type="ECO:0000256" key="7">
    <source>
        <dbReference type="ARBA" id="ARBA00023125"/>
    </source>
</evidence>
<feature type="region of interest" description="Disordered" evidence="11">
    <location>
        <begin position="578"/>
        <end position="611"/>
    </location>
</feature>
<keyword evidence="3" id="KW-0677">Repeat</keyword>
<feature type="region of interest" description="Disordered" evidence="11">
    <location>
        <begin position="211"/>
        <end position="274"/>
    </location>
</feature>
<dbReference type="GO" id="GO:0005634">
    <property type="term" value="C:nucleus"/>
    <property type="evidence" value="ECO:0007669"/>
    <property type="project" value="UniProtKB-SubCell"/>
</dbReference>
<evidence type="ECO:0000256" key="10">
    <source>
        <dbReference type="PROSITE-ProRule" id="PRU00042"/>
    </source>
</evidence>